<name>A0A2D3NYQ5_9FUSO</name>
<gene>
    <name evidence="1" type="ORF">CTM72_10695</name>
</gene>
<organism evidence="1 2">
    <name type="scientific">Fusobacterium pseudoperiodonticum</name>
    <dbReference type="NCBI Taxonomy" id="2663009"/>
    <lineage>
        <taxon>Bacteria</taxon>
        <taxon>Fusobacteriati</taxon>
        <taxon>Fusobacteriota</taxon>
        <taxon>Fusobacteriia</taxon>
        <taxon>Fusobacteriales</taxon>
        <taxon>Fusobacteriaceae</taxon>
        <taxon>Fusobacterium</taxon>
    </lineage>
</organism>
<dbReference type="EMBL" id="CP024699">
    <property type="protein sequence ID" value="ATV60136.1"/>
    <property type="molecule type" value="Genomic_DNA"/>
</dbReference>
<accession>A0A2D3NYQ5</accession>
<evidence type="ECO:0000313" key="2">
    <source>
        <dbReference type="Proteomes" id="UP000230056"/>
    </source>
</evidence>
<dbReference type="Proteomes" id="UP000230056">
    <property type="component" value="Chromosome"/>
</dbReference>
<dbReference type="AlphaFoldDB" id="A0A2D3NYQ5"/>
<sequence>MLEIEKITLKNKIVDKDNYFEIGYCEELKIYMMHVFVFWIASYYRYYKIDKEDYNLYKNNPQSFYKKYENEIKQNNNAYTENFIGSSALRDYDGVKDFQHSYPTKNEIINPFQNYVYIEGILFARIMWEIGEFLIPPFQMKIDINENKIFPLREKCKLLYDNRGEPLCYYLPIDDFKKNTCIKLINKI</sequence>
<protein>
    <submittedName>
        <fullName evidence="1">Uncharacterized protein</fullName>
    </submittedName>
</protein>
<proteinExistence type="predicted"/>
<reference evidence="1 2" key="1">
    <citation type="submission" date="2017-11" db="EMBL/GenBank/DDBJ databases">
        <title>Genome sequencing of Fusobacterium periodonticum KCOM 1261.</title>
        <authorList>
            <person name="Kook J.-K."/>
            <person name="Park S.-N."/>
            <person name="Lim Y.K."/>
        </authorList>
    </citation>
    <scope>NUCLEOTIDE SEQUENCE [LARGE SCALE GENOMIC DNA]</scope>
    <source>
        <strain evidence="1 2">KCOM 1261</strain>
    </source>
</reference>
<evidence type="ECO:0000313" key="1">
    <source>
        <dbReference type="EMBL" id="ATV60136.1"/>
    </source>
</evidence>
<dbReference type="RefSeq" id="WP_100025395.1">
    <property type="nucleotide sequence ID" value="NZ_CP024699.1"/>
</dbReference>